<feature type="signal peptide" evidence="2">
    <location>
        <begin position="1"/>
        <end position="24"/>
    </location>
</feature>
<feature type="compositionally biased region" description="Basic and acidic residues" evidence="1">
    <location>
        <begin position="209"/>
        <end position="221"/>
    </location>
</feature>
<keyword evidence="4" id="KW-1185">Reference proteome</keyword>
<keyword evidence="2" id="KW-0732">Signal</keyword>
<dbReference type="AlphaFoldDB" id="A0A9P5XI75"/>
<evidence type="ECO:0000256" key="2">
    <source>
        <dbReference type="SAM" id="SignalP"/>
    </source>
</evidence>
<evidence type="ECO:0000313" key="3">
    <source>
        <dbReference type="EMBL" id="KAF9451363.1"/>
    </source>
</evidence>
<name>A0A9P5XI75_9AGAR</name>
<evidence type="ECO:0000313" key="4">
    <source>
        <dbReference type="Proteomes" id="UP000807342"/>
    </source>
</evidence>
<feature type="region of interest" description="Disordered" evidence="1">
    <location>
        <begin position="192"/>
        <end position="237"/>
    </location>
</feature>
<reference evidence="3" key="1">
    <citation type="submission" date="2020-11" db="EMBL/GenBank/DDBJ databases">
        <authorList>
            <consortium name="DOE Joint Genome Institute"/>
            <person name="Ahrendt S."/>
            <person name="Riley R."/>
            <person name="Andreopoulos W."/>
            <person name="Labutti K."/>
            <person name="Pangilinan J."/>
            <person name="Ruiz-Duenas F.J."/>
            <person name="Barrasa J.M."/>
            <person name="Sanchez-Garcia M."/>
            <person name="Camarero S."/>
            <person name="Miyauchi S."/>
            <person name="Serrano A."/>
            <person name="Linde D."/>
            <person name="Babiker R."/>
            <person name="Drula E."/>
            <person name="Ayuso-Fernandez I."/>
            <person name="Pacheco R."/>
            <person name="Padilla G."/>
            <person name="Ferreira P."/>
            <person name="Barriuso J."/>
            <person name="Kellner H."/>
            <person name="Castanera R."/>
            <person name="Alfaro M."/>
            <person name="Ramirez L."/>
            <person name="Pisabarro A.G."/>
            <person name="Kuo A."/>
            <person name="Tritt A."/>
            <person name="Lipzen A."/>
            <person name="He G."/>
            <person name="Yan M."/>
            <person name="Ng V."/>
            <person name="Cullen D."/>
            <person name="Martin F."/>
            <person name="Rosso M.-N."/>
            <person name="Henrissat B."/>
            <person name="Hibbett D."/>
            <person name="Martinez A.T."/>
            <person name="Grigoriev I.V."/>
        </authorList>
    </citation>
    <scope>NUCLEOTIDE SEQUENCE</scope>
    <source>
        <strain evidence="3">MF-IS2</strain>
    </source>
</reference>
<sequence>MNGLNSIPLCLLNLVHVRVSGVQTQDTIIEFWLFHRMDMITSRLLVLSGFIPKNTESRRARSTENSRAVLAVLQEATEKSQNAKAASGKKVQPQTPEKVQPQYWVPYRLFVASWHGLGSAPQLSRFLWLILRRGTEGHLLLVTSIGVVLKIPVVQSLKVRQYIMCNLQYPGTFGYICTFLIDIPDLEGGEGSEGLSTNPLVPIGPLPESQRRNSLGKERWGGPESPAAQSCLPKFET</sequence>
<protein>
    <submittedName>
        <fullName evidence="3">Uncharacterized protein</fullName>
    </submittedName>
</protein>
<accession>A0A9P5XI75</accession>
<evidence type="ECO:0000256" key="1">
    <source>
        <dbReference type="SAM" id="MobiDB-lite"/>
    </source>
</evidence>
<dbReference type="EMBL" id="MU151086">
    <property type="protein sequence ID" value="KAF9451363.1"/>
    <property type="molecule type" value="Genomic_DNA"/>
</dbReference>
<dbReference type="Proteomes" id="UP000807342">
    <property type="component" value="Unassembled WGS sequence"/>
</dbReference>
<comment type="caution">
    <text evidence="3">The sequence shown here is derived from an EMBL/GenBank/DDBJ whole genome shotgun (WGS) entry which is preliminary data.</text>
</comment>
<feature type="chain" id="PRO_5040143154" evidence="2">
    <location>
        <begin position="25"/>
        <end position="237"/>
    </location>
</feature>
<gene>
    <name evidence="3" type="ORF">P691DRAFT_838871</name>
</gene>
<proteinExistence type="predicted"/>
<organism evidence="3 4">
    <name type="scientific">Macrolepiota fuliginosa MF-IS2</name>
    <dbReference type="NCBI Taxonomy" id="1400762"/>
    <lineage>
        <taxon>Eukaryota</taxon>
        <taxon>Fungi</taxon>
        <taxon>Dikarya</taxon>
        <taxon>Basidiomycota</taxon>
        <taxon>Agaricomycotina</taxon>
        <taxon>Agaricomycetes</taxon>
        <taxon>Agaricomycetidae</taxon>
        <taxon>Agaricales</taxon>
        <taxon>Agaricineae</taxon>
        <taxon>Agaricaceae</taxon>
        <taxon>Macrolepiota</taxon>
    </lineage>
</organism>